<dbReference type="HOGENOM" id="CLU_1960827_0_0_1"/>
<name>A0A074RTK2_9AGAM</name>
<proteinExistence type="predicted"/>
<gene>
    <name evidence="1" type="ORF">V565_079680</name>
</gene>
<keyword evidence="2" id="KW-1185">Reference proteome</keyword>
<dbReference type="Proteomes" id="UP000027456">
    <property type="component" value="Unassembled WGS sequence"/>
</dbReference>
<evidence type="ECO:0000313" key="1">
    <source>
        <dbReference type="EMBL" id="KEP50451.1"/>
    </source>
</evidence>
<reference evidence="1 2" key="1">
    <citation type="submission" date="2013-12" db="EMBL/GenBank/DDBJ databases">
        <authorList>
            <person name="Cubeta M."/>
            <person name="Pakala S."/>
            <person name="Fedorova N."/>
            <person name="Thomas E."/>
            <person name="Dean R."/>
            <person name="Jabaji S."/>
            <person name="Neate S."/>
            <person name="Toda T."/>
            <person name="Tavantzis S."/>
            <person name="Vilgalys R."/>
            <person name="Bharathan N."/>
            <person name="Pakala S."/>
            <person name="Losada L.S."/>
            <person name="Zafar N."/>
            <person name="Nierman W."/>
        </authorList>
    </citation>
    <scope>NUCLEOTIDE SEQUENCE [LARGE SCALE GENOMIC DNA]</scope>
    <source>
        <strain evidence="1 2">123E</strain>
    </source>
</reference>
<accession>A0A074RTK2</accession>
<dbReference type="AlphaFoldDB" id="A0A074RTK2"/>
<dbReference type="EMBL" id="AZST01000252">
    <property type="protein sequence ID" value="KEP50451.1"/>
    <property type="molecule type" value="Genomic_DNA"/>
</dbReference>
<sequence length="128" mass="14649">MLLQRGINQRRVQENPGTIALPRQLLGADLLDLRQPPHRRVRDQHHPSLHTLPPLQTLLRHGLPPRHLLPTPSVSIRSSMVRFRMETTQHPALVQPRLGRGVHPFIKAGGISFPARRRMPIHPPRPRP</sequence>
<protein>
    <submittedName>
        <fullName evidence="1">Uncharacterized protein</fullName>
    </submittedName>
</protein>
<comment type="caution">
    <text evidence="1">The sequence shown here is derived from an EMBL/GenBank/DDBJ whole genome shotgun (WGS) entry which is preliminary data.</text>
</comment>
<organism evidence="1 2">
    <name type="scientific">Rhizoctonia solani 123E</name>
    <dbReference type="NCBI Taxonomy" id="1423351"/>
    <lineage>
        <taxon>Eukaryota</taxon>
        <taxon>Fungi</taxon>
        <taxon>Dikarya</taxon>
        <taxon>Basidiomycota</taxon>
        <taxon>Agaricomycotina</taxon>
        <taxon>Agaricomycetes</taxon>
        <taxon>Cantharellales</taxon>
        <taxon>Ceratobasidiaceae</taxon>
        <taxon>Rhizoctonia</taxon>
    </lineage>
</organism>
<evidence type="ECO:0000313" key="2">
    <source>
        <dbReference type="Proteomes" id="UP000027456"/>
    </source>
</evidence>